<dbReference type="Gene3D" id="3.40.50.150">
    <property type="entry name" value="Vaccinia Virus protein VP39"/>
    <property type="match status" value="1"/>
</dbReference>
<dbReference type="InterPro" id="IPR041698">
    <property type="entry name" value="Methyltransf_25"/>
</dbReference>
<dbReference type="RefSeq" id="WP_253885035.1">
    <property type="nucleotide sequence ID" value="NZ_BAAAVB010000006.1"/>
</dbReference>
<dbReference type="SUPFAM" id="SSF53335">
    <property type="entry name" value="S-adenosyl-L-methionine-dependent methyltransferases"/>
    <property type="match status" value="1"/>
</dbReference>
<keyword evidence="2" id="KW-0489">Methyltransferase</keyword>
<reference evidence="2 3" key="1">
    <citation type="submission" date="2022-06" db="EMBL/GenBank/DDBJ databases">
        <title>Genomic Encyclopedia of Archaeal and Bacterial Type Strains, Phase II (KMG-II): from individual species to whole genera.</title>
        <authorList>
            <person name="Goeker M."/>
        </authorList>
    </citation>
    <scope>NUCLEOTIDE SEQUENCE [LARGE SCALE GENOMIC DNA]</scope>
    <source>
        <strain evidence="2 3">DSM 44255</strain>
    </source>
</reference>
<accession>A0ABT1I639</accession>
<dbReference type="GO" id="GO:0008168">
    <property type="term" value="F:methyltransferase activity"/>
    <property type="evidence" value="ECO:0007669"/>
    <property type="project" value="UniProtKB-KW"/>
</dbReference>
<evidence type="ECO:0000313" key="3">
    <source>
        <dbReference type="Proteomes" id="UP001205185"/>
    </source>
</evidence>
<protein>
    <submittedName>
        <fullName evidence="2">Methyltransferase domain-containing protein</fullName>
    </submittedName>
</protein>
<gene>
    <name evidence="2" type="ORF">LV75_000571</name>
</gene>
<dbReference type="InterPro" id="IPR029063">
    <property type="entry name" value="SAM-dependent_MTases_sf"/>
</dbReference>
<name>A0ABT1I639_9PSEU</name>
<sequence length="251" mass="26898">MGTDWRQDTGVADGFDAYDDLPERVLGYPEVFRGLRLDDPDVRTVLDYGCGPGKVALRAAGGFDVDVVAVDISERMLRIAKDSRPHPRVDYHHVESGKLGFLPDGAVDAAMSCYVFINIGDLDAIRAIAAEVHRVLRPGGRYAVLDTNPDTTGVEFATFRSGDPGASYTTGQRRRVLLNQPGGGVLELSDHHWPRSTYGDVLIGAGFAAVEYATPLLDPREHGALVGGTLLGVERPAEAVAAPFLIATGVK</sequence>
<comment type="caution">
    <text evidence="2">The sequence shown here is derived from an EMBL/GenBank/DDBJ whole genome shotgun (WGS) entry which is preliminary data.</text>
</comment>
<dbReference type="Pfam" id="PF13649">
    <property type="entry name" value="Methyltransf_25"/>
    <property type="match status" value="1"/>
</dbReference>
<dbReference type="EMBL" id="JAMTCO010000002">
    <property type="protein sequence ID" value="MCP2268085.1"/>
    <property type="molecule type" value="Genomic_DNA"/>
</dbReference>
<keyword evidence="3" id="KW-1185">Reference proteome</keyword>
<organism evidence="2 3">
    <name type="scientific">Actinokineospora diospyrosa</name>
    <dbReference type="NCBI Taxonomy" id="103728"/>
    <lineage>
        <taxon>Bacteria</taxon>
        <taxon>Bacillati</taxon>
        <taxon>Actinomycetota</taxon>
        <taxon>Actinomycetes</taxon>
        <taxon>Pseudonocardiales</taxon>
        <taxon>Pseudonocardiaceae</taxon>
        <taxon>Actinokineospora</taxon>
    </lineage>
</organism>
<dbReference type="Proteomes" id="UP001205185">
    <property type="component" value="Unassembled WGS sequence"/>
</dbReference>
<dbReference type="GO" id="GO:0032259">
    <property type="term" value="P:methylation"/>
    <property type="evidence" value="ECO:0007669"/>
    <property type="project" value="UniProtKB-KW"/>
</dbReference>
<keyword evidence="2" id="KW-0808">Transferase</keyword>
<proteinExistence type="predicted"/>
<evidence type="ECO:0000259" key="1">
    <source>
        <dbReference type="Pfam" id="PF13649"/>
    </source>
</evidence>
<dbReference type="InterPro" id="IPR050508">
    <property type="entry name" value="Methyltransf_Superfamily"/>
</dbReference>
<dbReference type="PANTHER" id="PTHR42912">
    <property type="entry name" value="METHYLTRANSFERASE"/>
    <property type="match status" value="1"/>
</dbReference>
<feature type="domain" description="Methyltransferase" evidence="1">
    <location>
        <begin position="45"/>
        <end position="140"/>
    </location>
</feature>
<dbReference type="CDD" id="cd02440">
    <property type="entry name" value="AdoMet_MTases"/>
    <property type="match status" value="1"/>
</dbReference>
<evidence type="ECO:0000313" key="2">
    <source>
        <dbReference type="EMBL" id="MCP2268085.1"/>
    </source>
</evidence>